<sequence>MAIKVGIGPIRERPNDATATDGCDADFGTCCLKVPLERIRVPNAPTVVVSVCSSSGSSLVREAVERLVSDLAGNGRRSPMPLVDSASAGLVLFFSLRHIRLRQLEAMAARRAVNQSRRLPDSASIPLVSSLHPKSRSTPLLSVGLVLLGAFLLIGYSYSSSGGFVRDKEAIHKGEGASCTSEVQRAIPFLKKAYGQSMRKVLHIGPDTCTVVSTLLEEDDTEAWGVEPYDLEDADSSCKRLIRKGFVRSADIKFSLPYRPKSFSVVIVSDALDYLSPKYLNKTLPDLARVSSDGLVIFSGYPGQQRAKVSELAKFGKPVKLRSSSWWIRYFVQTGLQENEAATKKFEQAASKRTKGEPSPMATDFSSSTRRLFRSVRRGNFRLRLGFRVSFSVFLVLHRDCLLYFLPHSWFLYPPQLIYLAVQRCRIAETLCRLSISIRCFRVSNPPFMRISISDTGVGSSLVEFQDLDRGMCSVSSDKWDGMLSITTTGTRDKDIHNYHLNLREALTSKSRLNTLPPTCKNHGTFRQDLLDYSAFLGTEVCFSTAEEDNIDDFMAWVFPFVQKTSVSLSFAFADIPTEDTFASYCASILNLAVDLTVEHTENLGRYNHLLQETDDIYLPLSLSNNERLLLSLKSYVLRHRNALDKECQLCFTSRDCVHLFLERSFKVWNWGCKQHPKCQRFWTDSGSGNSDNICAITVLSVEIELCYFTGHYFSSSSCYFNKIFLNLLNKIVTRERTSADRNLIKKAVKIALDDLKAKYAGTLLSCRSVKIRNHVPDLSRTIASLILSSNDPEFHGKFGFGTPAQPITQCTLGINRCLATIMDTCLGMNCFPVSILQ</sequence>
<dbReference type="Proteomes" id="UP001055439">
    <property type="component" value="Chromosome 10"/>
</dbReference>
<dbReference type="InterPro" id="IPR029063">
    <property type="entry name" value="SAM-dependent_MTases_sf"/>
</dbReference>
<dbReference type="InterPro" id="IPR044689">
    <property type="entry name" value="CGR2/3"/>
</dbReference>
<dbReference type="SUPFAM" id="SSF53335">
    <property type="entry name" value="S-adenosyl-L-methionine-dependent methyltransferases"/>
    <property type="match status" value="1"/>
</dbReference>
<accession>A0A9E7EK68</accession>
<dbReference type="Gene3D" id="3.40.50.150">
    <property type="entry name" value="Vaccinia Virus protein VP39"/>
    <property type="match status" value="1"/>
</dbReference>
<organism evidence="1 2">
    <name type="scientific">Musa troglodytarum</name>
    <name type="common">fe'i banana</name>
    <dbReference type="NCBI Taxonomy" id="320322"/>
    <lineage>
        <taxon>Eukaryota</taxon>
        <taxon>Viridiplantae</taxon>
        <taxon>Streptophyta</taxon>
        <taxon>Embryophyta</taxon>
        <taxon>Tracheophyta</taxon>
        <taxon>Spermatophyta</taxon>
        <taxon>Magnoliopsida</taxon>
        <taxon>Liliopsida</taxon>
        <taxon>Zingiberales</taxon>
        <taxon>Musaceae</taxon>
        <taxon>Musa</taxon>
    </lineage>
</organism>
<dbReference type="OrthoDB" id="1918529at2759"/>
<dbReference type="EMBL" id="CP097503">
    <property type="protein sequence ID" value="URD78949.1"/>
    <property type="molecule type" value="Genomic_DNA"/>
</dbReference>
<keyword evidence="2" id="KW-1185">Reference proteome</keyword>
<dbReference type="GO" id="GO:0045488">
    <property type="term" value="P:pectin metabolic process"/>
    <property type="evidence" value="ECO:0007669"/>
    <property type="project" value="InterPro"/>
</dbReference>
<dbReference type="PANTHER" id="PTHR34208:SF5">
    <property type="entry name" value="OS01G0144000 PROTEIN"/>
    <property type="match status" value="1"/>
</dbReference>
<evidence type="ECO:0000313" key="2">
    <source>
        <dbReference type="Proteomes" id="UP001055439"/>
    </source>
</evidence>
<dbReference type="GO" id="GO:0008168">
    <property type="term" value="F:methyltransferase activity"/>
    <property type="evidence" value="ECO:0007669"/>
    <property type="project" value="InterPro"/>
</dbReference>
<proteinExistence type="predicted"/>
<gene>
    <name evidence="1" type="ORF">MUK42_05173</name>
</gene>
<reference evidence="1" key="1">
    <citation type="submission" date="2022-05" db="EMBL/GenBank/DDBJ databases">
        <title>The Musa troglodytarum L. genome provides insights into the mechanism of non-climacteric behaviour and enrichment of carotenoids.</title>
        <authorList>
            <person name="Wang J."/>
        </authorList>
    </citation>
    <scope>NUCLEOTIDE SEQUENCE</scope>
    <source>
        <tissue evidence="1">Leaf</tissue>
    </source>
</reference>
<name>A0A9E7EK68_9LILI</name>
<dbReference type="PANTHER" id="PTHR34208">
    <property type="entry name" value="S-ADENOSYL-L-METHIONINE-DEPENDENT METHYLTRANSFERASE-RELATED"/>
    <property type="match status" value="1"/>
</dbReference>
<protein>
    <submittedName>
        <fullName evidence="1">Uncharacterized protein</fullName>
    </submittedName>
</protein>
<evidence type="ECO:0000313" key="1">
    <source>
        <dbReference type="EMBL" id="URD78949.1"/>
    </source>
</evidence>
<dbReference type="AlphaFoldDB" id="A0A9E7EK68"/>